<comment type="subcellular location">
    <subcellularLocation>
        <location evidence="1">Nucleus</location>
    </subcellularLocation>
</comment>
<name>A0AAD9DKN2_9STRA</name>
<feature type="chain" id="PRO_5041963786" evidence="3">
    <location>
        <begin position="25"/>
        <end position="313"/>
    </location>
</feature>
<evidence type="ECO:0000256" key="3">
    <source>
        <dbReference type="SAM" id="SignalP"/>
    </source>
</evidence>
<evidence type="ECO:0000313" key="6">
    <source>
        <dbReference type="Proteomes" id="UP001224775"/>
    </source>
</evidence>
<keyword evidence="2" id="KW-0539">Nucleus</keyword>
<dbReference type="AlphaFoldDB" id="A0AAD9DKN2"/>
<dbReference type="PANTHER" id="PTHR45625:SF6">
    <property type="entry name" value="SPLICEOSOME-ASSOCIATED PROTEIN CWC27 HOMOLOG"/>
    <property type="match status" value="1"/>
</dbReference>
<gene>
    <name evidence="5" type="ORF">QTG54_001234</name>
</gene>
<reference evidence="5" key="1">
    <citation type="submission" date="2023-06" db="EMBL/GenBank/DDBJ databases">
        <title>Survivors Of The Sea: Transcriptome response of Skeletonema marinoi to long-term dormancy.</title>
        <authorList>
            <person name="Pinder M.I.M."/>
            <person name="Kourtchenko O."/>
            <person name="Robertson E.K."/>
            <person name="Larsson T."/>
            <person name="Maumus F."/>
            <person name="Osuna-Cruz C.M."/>
            <person name="Vancaester E."/>
            <person name="Stenow R."/>
            <person name="Vandepoele K."/>
            <person name="Ploug H."/>
            <person name="Bruchert V."/>
            <person name="Godhe A."/>
            <person name="Topel M."/>
        </authorList>
    </citation>
    <scope>NUCLEOTIDE SEQUENCE</scope>
    <source>
        <strain evidence="5">R05AC</strain>
    </source>
</reference>
<dbReference type="Gene3D" id="2.40.100.10">
    <property type="entry name" value="Cyclophilin-like"/>
    <property type="match status" value="1"/>
</dbReference>
<sequence length="313" mass="35609">MVNLHLKSSVLALFAAVASSLAAAETPLRVIFVNQSPDKAVELFWENHKLAKDHPDRRRLEATIPPRGGWHKSETFLGHEFSYDVEGQRHYVTPPPGNVHSEQFLMLAGSTDGYRVRCEVSVNSQQYMDYLDILVKPYWAPRAASRFLELVRNGYYDGVAFNRVVPNFLTQFGIAKDFLTRTRERELTLWDDFPKGVKFEPGTMSFAGSGHDSRTTEIFIVMPGATQQQLDKFGENTWETPFAVIEGDVEKSALKKIYSGYGDMPPYGRGPDSNRIYDVDGYTRYLPKTFPKLDYIDRCYVVNEVGDFSEGEF</sequence>
<feature type="domain" description="PPIase cyclophilin-type" evidence="4">
    <location>
        <begin position="140"/>
        <end position="265"/>
    </location>
</feature>
<protein>
    <submittedName>
        <fullName evidence="5">Peptidyl-prolyl cis-trans isomerase, cyclophilin type</fullName>
        <ecNumber evidence="5">5.2.1.8</ecNumber>
    </submittedName>
</protein>
<proteinExistence type="predicted"/>
<organism evidence="5 6">
    <name type="scientific">Skeletonema marinoi</name>
    <dbReference type="NCBI Taxonomy" id="267567"/>
    <lineage>
        <taxon>Eukaryota</taxon>
        <taxon>Sar</taxon>
        <taxon>Stramenopiles</taxon>
        <taxon>Ochrophyta</taxon>
        <taxon>Bacillariophyta</taxon>
        <taxon>Coscinodiscophyceae</taxon>
        <taxon>Thalassiosirophycidae</taxon>
        <taxon>Thalassiosirales</taxon>
        <taxon>Skeletonemataceae</taxon>
        <taxon>Skeletonema</taxon>
        <taxon>Skeletonema marinoi-dohrnii complex</taxon>
    </lineage>
</organism>
<keyword evidence="3" id="KW-0732">Signal</keyword>
<dbReference type="GO" id="GO:0071013">
    <property type="term" value="C:catalytic step 2 spliceosome"/>
    <property type="evidence" value="ECO:0007669"/>
    <property type="project" value="TreeGrafter"/>
</dbReference>
<evidence type="ECO:0000259" key="4">
    <source>
        <dbReference type="PROSITE" id="PS50072"/>
    </source>
</evidence>
<dbReference type="SUPFAM" id="SSF50891">
    <property type="entry name" value="Cyclophilin-like"/>
    <property type="match status" value="1"/>
</dbReference>
<dbReference type="EMBL" id="JATAAI010000001">
    <property type="protein sequence ID" value="KAK1749295.1"/>
    <property type="molecule type" value="Genomic_DNA"/>
</dbReference>
<dbReference type="PROSITE" id="PS50072">
    <property type="entry name" value="CSA_PPIASE_2"/>
    <property type="match status" value="1"/>
</dbReference>
<dbReference type="Proteomes" id="UP001224775">
    <property type="component" value="Unassembled WGS sequence"/>
</dbReference>
<dbReference type="InterPro" id="IPR002130">
    <property type="entry name" value="Cyclophilin-type_PPIase_dom"/>
</dbReference>
<dbReference type="EC" id="5.2.1.8" evidence="5"/>
<feature type="signal peptide" evidence="3">
    <location>
        <begin position="1"/>
        <end position="24"/>
    </location>
</feature>
<dbReference type="InterPro" id="IPR029000">
    <property type="entry name" value="Cyclophilin-like_dom_sf"/>
</dbReference>
<dbReference type="Pfam" id="PF00160">
    <property type="entry name" value="Pro_isomerase"/>
    <property type="match status" value="1"/>
</dbReference>
<keyword evidence="6" id="KW-1185">Reference proteome</keyword>
<dbReference type="GO" id="GO:0003755">
    <property type="term" value="F:peptidyl-prolyl cis-trans isomerase activity"/>
    <property type="evidence" value="ECO:0007669"/>
    <property type="project" value="UniProtKB-EC"/>
</dbReference>
<accession>A0AAD9DKN2</accession>
<dbReference type="PANTHER" id="PTHR45625">
    <property type="entry name" value="PEPTIDYL-PROLYL CIS-TRANS ISOMERASE-RELATED"/>
    <property type="match status" value="1"/>
</dbReference>
<dbReference type="InterPro" id="IPR044666">
    <property type="entry name" value="Cyclophilin_A-like"/>
</dbReference>
<evidence type="ECO:0000313" key="5">
    <source>
        <dbReference type="EMBL" id="KAK1749295.1"/>
    </source>
</evidence>
<comment type="caution">
    <text evidence="5">The sequence shown here is derived from an EMBL/GenBank/DDBJ whole genome shotgun (WGS) entry which is preliminary data.</text>
</comment>
<evidence type="ECO:0000256" key="2">
    <source>
        <dbReference type="ARBA" id="ARBA00023242"/>
    </source>
</evidence>
<evidence type="ECO:0000256" key="1">
    <source>
        <dbReference type="ARBA" id="ARBA00004123"/>
    </source>
</evidence>
<keyword evidence="5" id="KW-0413">Isomerase</keyword>